<dbReference type="WBParaSite" id="ES5_v2.g17435.t1">
    <property type="protein sequence ID" value="ES5_v2.g17435.t1"/>
    <property type="gene ID" value="ES5_v2.g17435"/>
</dbReference>
<evidence type="ECO:0000313" key="2">
    <source>
        <dbReference type="WBParaSite" id="ES5_v2.g17435.t1"/>
    </source>
</evidence>
<organism evidence="1 2">
    <name type="scientific">Panagrolaimus sp. ES5</name>
    <dbReference type="NCBI Taxonomy" id="591445"/>
    <lineage>
        <taxon>Eukaryota</taxon>
        <taxon>Metazoa</taxon>
        <taxon>Ecdysozoa</taxon>
        <taxon>Nematoda</taxon>
        <taxon>Chromadorea</taxon>
        <taxon>Rhabditida</taxon>
        <taxon>Tylenchina</taxon>
        <taxon>Panagrolaimomorpha</taxon>
        <taxon>Panagrolaimoidea</taxon>
        <taxon>Panagrolaimidae</taxon>
        <taxon>Panagrolaimus</taxon>
    </lineage>
</organism>
<reference evidence="2" key="1">
    <citation type="submission" date="2022-11" db="UniProtKB">
        <authorList>
            <consortium name="WormBaseParasite"/>
        </authorList>
    </citation>
    <scope>IDENTIFICATION</scope>
</reference>
<evidence type="ECO:0000313" key="1">
    <source>
        <dbReference type="Proteomes" id="UP000887579"/>
    </source>
</evidence>
<dbReference type="Proteomes" id="UP000887579">
    <property type="component" value="Unplaced"/>
</dbReference>
<proteinExistence type="predicted"/>
<name>A0AC34FJ93_9BILA</name>
<accession>A0AC34FJ93</accession>
<protein>
    <submittedName>
        <fullName evidence="2">Uncharacterized protein</fullName>
    </submittedName>
</protein>
<sequence>MENSVFNNAHLPEILLHLEIIDDIDYYWPEGLTFRDLFVFQMPVTQKLLSHLEEFNTKPIPAWMNLAYPGAKKLLKKRDPLMVIRMDLSKIMRLENQLNPNNIPYPLNMWLKQIGDAKSELENIKVLKKDMIAFTVSGDYCNATLTFLMSPNFPFEPPTIEGHFLESMASTWFINKTTLKLYCERYAEHVKTFEPVFEYISSLCLPGARVILIDDNGDPIEMNEMQQLQIEQQRFLGIFYCGIEVDETLWIEDNSLEQNLYDCIVCIGDEPNT</sequence>